<feature type="compositionally biased region" description="Basic residues" evidence="1">
    <location>
        <begin position="291"/>
        <end position="300"/>
    </location>
</feature>
<dbReference type="EMBL" id="KV453842">
    <property type="protein sequence ID" value="ODV90019.1"/>
    <property type="molecule type" value="Genomic_DNA"/>
</dbReference>
<accession>A0A1E4TE49</accession>
<dbReference type="InterPro" id="IPR014840">
    <property type="entry name" value="HRD"/>
</dbReference>
<feature type="domain" description="Hpc2-related" evidence="2">
    <location>
        <begin position="138"/>
        <end position="181"/>
    </location>
</feature>
<feature type="compositionally biased region" description="Polar residues" evidence="1">
    <location>
        <begin position="340"/>
        <end position="357"/>
    </location>
</feature>
<organism evidence="3 4">
    <name type="scientific">Tortispora caseinolytica NRRL Y-17796</name>
    <dbReference type="NCBI Taxonomy" id="767744"/>
    <lineage>
        <taxon>Eukaryota</taxon>
        <taxon>Fungi</taxon>
        <taxon>Dikarya</taxon>
        <taxon>Ascomycota</taxon>
        <taxon>Saccharomycotina</taxon>
        <taxon>Trigonopsidomycetes</taxon>
        <taxon>Trigonopsidales</taxon>
        <taxon>Trigonopsidaceae</taxon>
        <taxon>Tortispora</taxon>
    </lineage>
</organism>
<feature type="compositionally biased region" description="Basic and acidic residues" evidence="1">
    <location>
        <begin position="301"/>
        <end position="310"/>
    </location>
</feature>
<dbReference type="OrthoDB" id="5576775at2759"/>
<name>A0A1E4TE49_9ASCO</name>
<evidence type="ECO:0000313" key="3">
    <source>
        <dbReference type="EMBL" id="ODV90019.1"/>
    </source>
</evidence>
<evidence type="ECO:0000313" key="4">
    <source>
        <dbReference type="Proteomes" id="UP000095023"/>
    </source>
</evidence>
<feature type="compositionally biased region" description="Basic and acidic residues" evidence="1">
    <location>
        <begin position="55"/>
        <end position="69"/>
    </location>
</feature>
<reference evidence="4" key="1">
    <citation type="submission" date="2016-02" db="EMBL/GenBank/DDBJ databases">
        <title>Comparative genomics of biotechnologically important yeasts.</title>
        <authorList>
            <consortium name="DOE Joint Genome Institute"/>
            <person name="Riley R."/>
            <person name="Haridas S."/>
            <person name="Wolfe K.H."/>
            <person name="Lopes M.R."/>
            <person name="Hittinger C.T."/>
            <person name="Goker M."/>
            <person name="Salamov A."/>
            <person name="Wisecaver J."/>
            <person name="Long T.M."/>
            <person name="Aerts A.L."/>
            <person name="Barry K."/>
            <person name="Choi C."/>
            <person name="Clum A."/>
            <person name="Coughlan A.Y."/>
            <person name="Deshpande S."/>
            <person name="Douglass A.P."/>
            <person name="Hanson S.J."/>
            <person name="Klenk H.-P."/>
            <person name="Labutti K."/>
            <person name="Lapidus A."/>
            <person name="Lindquist E."/>
            <person name="Lipzen A."/>
            <person name="Meier-Kolthoff J.P."/>
            <person name="Ohm R.A."/>
            <person name="Otillar R.P."/>
            <person name="Pangilinan J."/>
            <person name="Peng Y."/>
            <person name="Rokas A."/>
            <person name="Rosa C.A."/>
            <person name="Scheuner C."/>
            <person name="Sibirny A.A."/>
            <person name="Slot J.C."/>
            <person name="Stielow J.B."/>
            <person name="Sun H."/>
            <person name="Kurtzman C.P."/>
            <person name="Blackwell M."/>
            <person name="Jeffries T.W."/>
            <person name="Grigoriev I.V."/>
        </authorList>
    </citation>
    <scope>NUCLEOTIDE SEQUENCE [LARGE SCALE GENOMIC DNA]</scope>
    <source>
        <strain evidence="4">NRRL Y-17796</strain>
    </source>
</reference>
<gene>
    <name evidence="3" type="ORF">CANCADRAFT_43707</name>
</gene>
<feature type="compositionally biased region" description="Basic and acidic residues" evidence="1">
    <location>
        <begin position="231"/>
        <end position="242"/>
    </location>
</feature>
<feature type="region of interest" description="Disordered" evidence="1">
    <location>
        <begin position="106"/>
        <end position="161"/>
    </location>
</feature>
<evidence type="ECO:0000259" key="2">
    <source>
        <dbReference type="Pfam" id="PF08729"/>
    </source>
</evidence>
<feature type="region of interest" description="Disordered" evidence="1">
    <location>
        <begin position="1"/>
        <end position="70"/>
    </location>
</feature>
<sequence length="379" mass="40776">MEIPKTPETAKSPVQTPNASPIAASTVEPLKNPAKVLASSEPKPKSKSPKKLLPKTRDIDIVDDDHTSKIPDVVIEVTLNQSDGTIIDFAQLCDNKYGWEALHPGQTAAGDVLEDDDDDESENEEKPQQQAGQGANSNGSNRRRADKRYDLADPFIDDSEVQWEERAVSTQDGFFVYAGPLVTDQVDEQAAPTKKRKKVSETPSSSAGATKKSKVGSEAKAATKRKYIRKKPTDEEDKKPEETGSGSGSGTGSIVKTECQNDTQAVSSKKKNTNDSDSNNEVKSSSDPSQKKSKPKQPSKKKTESSKPELVKQPAVSEPTAPVAVEPTHTKEIVVETGTEAETQTPKQPSEQEANMATKSPNTKTTPPSALPISALISD</sequence>
<feature type="compositionally biased region" description="Low complexity" evidence="1">
    <location>
        <begin position="275"/>
        <end position="288"/>
    </location>
</feature>
<keyword evidence="4" id="KW-1185">Reference proteome</keyword>
<feature type="compositionally biased region" description="Acidic residues" evidence="1">
    <location>
        <begin position="112"/>
        <end position="123"/>
    </location>
</feature>
<feature type="region of interest" description="Disordered" evidence="1">
    <location>
        <begin position="183"/>
        <end position="379"/>
    </location>
</feature>
<evidence type="ECO:0000256" key="1">
    <source>
        <dbReference type="SAM" id="MobiDB-lite"/>
    </source>
</evidence>
<dbReference type="Proteomes" id="UP000095023">
    <property type="component" value="Unassembled WGS sequence"/>
</dbReference>
<feature type="compositionally biased region" description="Low complexity" evidence="1">
    <location>
        <begin position="129"/>
        <end position="140"/>
    </location>
</feature>
<feature type="compositionally biased region" description="Low complexity" evidence="1">
    <location>
        <begin position="358"/>
        <end position="368"/>
    </location>
</feature>
<proteinExistence type="predicted"/>
<feature type="compositionally biased region" description="Basic residues" evidence="1">
    <location>
        <begin position="45"/>
        <end position="54"/>
    </location>
</feature>
<protein>
    <recommendedName>
        <fullName evidence="2">Hpc2-related domain-containing protein</fullName>
    </recommendedName>
</protein>
<dbReference type="AlphaFoldDB" id="A0A1E4TE49"/>
<dbReference type="Pfam" id="PF08729">
    <property type="entry name" value="HUN"/>
    <property type="match status" value="1"/>
</dbReference>